<gene>
    <name evidence="2" type="ORF">VSP9026_03650</name>
</gene>
<evidence type="ECO:0000313" key="2">
    <source>
        <dbReference type="EMBL" id="SIO95897.1"/>
    </source>
</evidence>
<dbReference type="Pfam" id="PF18593">
    <property type="entry name" value="CdiI_2"/>
    <property type="match status" value="1"/>
</dbReference>
<accession>A0A1N6M959</accession>
<dbReference type="RefSeq" id="WP_074374380.1">
    <property type="nucleotide sequence ID" value="NZ_AP024908.1"/>
</dbReference>
<dbReference type="OrthoDB" id="3786912at2"/>
<feature type="domain" description="CdiI immunity protein" evidence="1">
    <location>
        <begin position="5"/>
        <end position="81"/>
    </location>
</feature>
<dbReference type="InterPro" id="IPR041129">
    <property type="entry name" value="CdiI_2"/>
</dbReference>
<proteinExistence type="predicted"/>
<dbReference type="EMBL" id="FSSB01000022">
    <property type="protein sequence ID" value="SIO95897.1"/>
    <property type="molecule type" value="Genomic_DNA"/>
</dbReference>
<name>A0A1N6M959_9VIBR</name>
<reference evidence="2 3" key="1">
    <citation type="submission" date="2016-12" db="EMBL/GenBank/DDBJ databases">
        <authorList>
            <person name="Song W.-J."/>
            <person name="Kurnit D.M."/>
        </authorList>
    </citation>
    <scope>NUCLEOTIDE SEQUENCE [LARGE SCALE GENOMIC DNA]</scope>
    <source>
        <strain evidence="2 3">CECT 9026</strain>
    </source>
</reference>
<protein>
    <recommendedName>
        <fullName evidence="1">CdiI immunity protein domain-containing protein</fullName>
    </recommendedName>
</protein>
<dbReference type="Proteomes" id="UP000184774">
    <property type="component" value="Unassembled WGS sequence"/>
</dbReference>
<sequence length="100" mass="11555">MDSILRYLAEAYFHQDWRYDHSTSKSLMESFVKCETEDTVHELYSCLLALRETDNLPQSFINDIGGSFRPESEGMSSYQWIDMSLSLLLSDNDESTNKLG</sequence>
<dbReference type="AlphaFoldDB" id="A0A1N6M959"/>
<evidence type="ECO:0000313" key="3">
    <source>
        <dbReference type="Proteomes" id="UP000184774"/>
    </source>
</evidence>
<evidence type="ECO:0000259" key="1">
    <source>
        <dbReference type="Pfam" id="PF18593"/>
    </source>
</evidence>
<organism evidence="2 3">
    <name type="scientific">Vibrio spartinae</name>
    <dbReference type="NCBI Taxonomy" id="1918945"/>
    <lineage>
        <taxon>Bacteria</taxon>
        <taxon>Pseudomonadati</taxon>
        <taxon>Pseudomonadota</taxon>
        <taxon>Gammaproteobacteria</taxon>
        <taxon>Vibrionales</taxon>
        <taxon>Vibrionaceae</taxon>
        <taxon>Vibrio</taxon>
    </lineage>
</organism>